<keyword evidence="2" id="KW-1185">Reference proteome</keyword>
<evidence type="ECO:0000313" key="1">
    <source>
        <dbReference type="EMBL" id="KAG0556915.1"/>
    </source>
</evidence>
<name>A0A8T0GDZ7_CERPU</name>
<comment type="caution">
    <text evidence="1">The sequence shown here is derived from an EMBL/GenBank/DDBJ whole genome shotgun (WGS) entry which is preliminary data.</text>
</comment>
<gene>
    <name evidence="1" type="ORF">KC19_11G088700</name>
</gene>
<dbReference type="Proteomes" id="UP000822688">
    <property type="component" value="Chromosome 11"/>
</dbReference>
<dbReference type="EMBL" id="CM026432">
    <property type="protein sequence ID" value="KAG0556915.1"/>
    <property type="molecule type" value="Genomic_DNA"/>
</dbReference>
<reference evidence="1 2" key="1">
    <citation type="submission" date="2020-06" db="EMBL/GenBank/DDBJ databases">
        <title>WGS assembly of Ceratodon purpureus strain R40.</title>
        <authorList>
            <person name="Carey S.B."/>
            <person name="Jenkins J."/>
            <person name="Shu S."/>
            <person name="Lovell J.T."/>
            <person name="Sreedasyam A."/>
            <person name="Maumus F."/>
            <person name="Tiley G.P."/>
            <person name="Fernandez-Pozo N."/>
            <person name="Barry K."/>
            <person name="Chen C."/>
            <person name="Wang M."/>
            <person name="Lipzen A."/>
            <person name="Daum C."/>
            <person name="Saski C.A."/>
            <person name="Payton A.C."/>
            <person name="Mcbreen J.C."/>
            <person name="Conrad R.E."/>
            <person name="Kollar L.M."/>
            <person name="Olsson S."/>
            <person name="Huttunen S."/>
            <person name="Landis J.B."/>
            <person name="Wickett N.J."/>
            <person name="Johnson M.G."/>
            <person name="Rensing S.A."/>
            <person name="Grimwood J."/>
            <person name="Schmutz J."/>
            <person name="Mcdaniel S.F."/>
        </authorList>
    </citation>
    <scope>NUCLEOTIDE SEQUENCE [LARGE SCALE GENOMIC DNA]</scope>
    <source>
        <strain evidence="1 2">R40</strain>
    </source>
</reference>
<organism evidence="1 2">
    <name type="scientific">Ceratodon purpureus</name>
    <name type="common">Fire moss</name>
    <name type="synonym">Dicranum purpureum</name>
    <dbReference type="NCBI Taxonomy" id="3225"/>
    <lineage>
        <taxon>Eukaryota</taxon>
        <taxon>Viridiplantae</taxon>
        <taxon>Streptophyta</taxon>
        <taxon>Embryophyta</taxon>
        <taxon>Bryophyta</taxon>
        <taxon>Bryophytina</taxon>
        <taxon>Bryopsida</taxon>
        <taxon>Dicranidae</taxon>
        <taxon>Pseudoditrichales</taxon>
        <taxon>Ditrichaceae</taxon>
        <taxon>Ceratodon</taxon>
    </lineage>
</organism>
<evidence type="ECO:0000313" key="2">
    <source>
        <dbReference type="Proteomes" id="UP000822688"/>
    </source>
</evidence>
<sequence length="149" mass="17090">MLAPEYYGWDVVEDGKLLDRSAFMMPRFWGGLRMLIHLRGRLRNQVQVSTQSTTVNCLGLYVYGVTSKLQMGWCRCQISAAGRAPHSLFLCISMVFRLLFFRPQNSEQEHTDRFDGFIFLLVGCLCMKMPCLVAGYSKRSLVSFEILCL</sequence>
<proteinExistence type="predicted"/>
<accession>A0A8T0GDZ7</accession>
<protein>
    <submittedName>
        <fullName evidence="1">Uncharacterized protein</fullName>
    </submittedName>
</protein>
<dbReference type="AlphaFoldDB" id="A0A8T0GDZ7"/>